<proteinExistence type="predicted"/>
<dbReference type="EMBL" id="JAIOIV010000015">
    <property type="protein sequence ID" value="MBZ0154917.1"/>
    <property type="molecule type" value="Genomic_DNA"/>
</dbReference>
<protein>
    <submittedName>
        <fullName evidence="1">Nucleotidyl transferase AbiEii/AbiGii toxin family protein</fullName>
    </submittedName>
</protein>
<keyword evidence="1" id="KW-0808">Transferase</keyword>
<name>A0A953J5A6_9BACT</name>
<organism evidence="1 2">
    <name type="scientific">Candidatus Nitrobium versatile</name>
    <dbReference type="NCBI Taxonomy" id="2884831"/>
    <lineage>
        <taxon>Bacteria</taxon>
        <taxon>Pseudomonadati</taxon>
        <taxon>Nitrospirota</taxon>
        <taxon>Nitrospiria</taxon>
        <taxon>Nitrospirales</taxon>
        <taxon>Nitrospiraceae</taxon>
        <taxon>Candidatus Nitrobium</taxon>
    </lineage>
</organism>
<reference evidence="1" key="2">
    <citation type="submission" date="2021-08" db="EMBL/GenBank/DDBJ databases">
        <authorList>
            <person name="Dalcin Martins P."/>
        </authorList>
    </citation>
    <scope>NUCLEOTIDE SEQUENCE</scope>
    <source>
        <strain evidence="1">MAG_39</strain>
    </source>
</reference>
<dbReference type="InterPro" id="IPR014942">
    <property type="entry name" value="AbiEii"/>
</dbReference>
<reference evidence="1" key="1">
    <citation type="journal article" date="2021" name="bioRxiv">
        <title>Unraveling nitrogen, sulfur and carbon metabolic pathways and microbial community transcriptional responses to substrate deprivation and toxicity stresses in a bioreactor mimicking anoxic brackish coastal sediment conditions.</title>
        <authorList>
            <person name="Martins P.D."/>
            <person name="Echeveste M.J."/>
            <person name="Arshad A."/>
            <person name="Kurth J."/>
            <person name="Ouboter H."/>
            <person name="Jetten M.S.M."/>
            <person name="Welte C.U."/>
        </authorList>
    </citation>
    <scope>NUCLEOTIDE SEQUENCE</scope>
    <source>
        <strain evidence="1">MAG_39</strain>
    </source>
</reference>
<gene>
    <name evidence="1" type="ORF">K8I29_01720</name>
</gene>
<sequence>MHRECFTPTGWKVLAALRDTVNKHNAVLAGGTALALHLGHRKSVDLDFFTTSTSSFRVETVISVIRKTGLNFRIMSEAEDYLVCEIEGVKFSLFRYEYPFIDTVSSYEGTNVAGVLDIAAMKIIDIVQRGTKRDFVDMYFILQQVPFYKIADHMVRRFGVERVNPIHIGKALTYFTDADSNSEPEYTKEKVKWEKVKAFFVRYTKQFVLDLRNAVQNGQGDRS</sequence>
<evidence type="ECO:0000313" key="1">
    <source>
        <dbReference type="EMBL" id="MBZ0154917.1"/>
    </source>
</evidence>
<dbReference type="AlphaFoldDB" id="A0A953J5A6"/>
<dbReference type="GO" id="GO:0016740">
    <property type="term" value="F:transferase activity"/>
    <property type="evidence" value="ECO:0007669"/>
    <property type="project" value="UniProtKB-KW"/>
</dbReference>
<comment type="caution">
    <text evidence="1">The sequence shown here is derived from an EMBL/GenBank/DDBJ whole genome shotgun (WGS) entry which is preliminary data.</text>
</comment>
<evidence type="ECO:0000313" key="2">
    <source>
        <dbReference type="Proteomes" id="UP000705867"/>
    </source>
</evidence>
<accession>A0A953J5A6</accession>
<dbReference type="Pfam" id="PF08843">
    <property type="entry name" value="AbiEii"/>
    <property type="match status" value="1"/>
</dbReference>
<dbReference type="Proteomes" id="UP000705867">
    <property type="component" value="Unassembled WGS sequence"/>
</dbReference>